<proteinExistence type="predicted"/>
<dbReference type="Proteomes" id="UP001272242">
    <property type="component" value="Unassembled WGS sequence"/>
</dbReference>
<evidence type="ECO:0008006" key="4">
    <source>
        <dbReference type="Google" id="ProtNLM"/>
    </source>
</evidence>
<protein>
    <recommendedName>
        <fullName evidence="4">Lipoprotein</fullName>
    </recommendedName>
</protein>
<name>A0ABU5FD76_9BACT</name>
<dbReference type="PROSITE" id="PS51257">
    <property type="entry name" value="PROKAR_LIPOPROTEIN"/>
    <property type="match status" value="1"/>
</dbReference>
<feature type="signal peptide" evidence="1">
    <location>
        <begin position="1"/>
        <end position="19"/>
    </location>
</feature>
<comment type="caution">
    <text evidence="2">The sequence shown here is derived from an EMBL/GenBank/DDBJ whole genome shotgun (WGS) entry which is preliminary data.</text>
</comment>
<keyword evidence="1" id="KW-0732">Signal</keyword>
<accession>A0ABU5FD76</accession>
<reference evidence="3" key="1">
    <citation type="journal article" date="2023" name="Mar. Drugs">
        <title>Gemmata algarum, a Novel Planctomycete Isolated from an Algal Mat, Displays Antimicrobial Activity.</title>
        <authorList>
            <person name="Kumar G."/>
            <person name="Kallscheuer N."/>
            <person name="Kashif M."/>
            <person name="Ahamad S."/>
            <person name="Jagadeeshwari U."/>
            <person name="Pannikurungottu S."/>
            <person name="Haufschild T."/>
            <person name="Kabuu M."/>
            <person name="Sasikala C."/>
            <person name="Jogler C."/>
            <person name="Ramana C."/>
        </authorList>
    </citation>
    <scope>NUCLEOTIDE SEQUENCE [LARGE SCALE GENOMIC DNA]</scope>
    <source>
        <strain evidence="3">JC673</strain>
    </source>
</reference>
<dbReference type="EMBL" id="JAXBLV010000248">
    <property type="protein sequence ID" value="MDY3563744.1"/>
    <property type="molecule type" value="Genomic_DNA"/>
</dbReference>
<evidence type="ECO:0000256" key="1">
    <source>
        <dbReference type="SAM" id="SignalP"/>
    </source>
</evidence>
<organism evidence="2 3">
    <name type="scientific">Gemmata algarum</name>
    <dbReference type="NCBI Taxonomy" id="2975278"/>
    <lineage>
        <taxon>Bacteria</taxon>
        <taxon>Pseudomonadati</taxon>
        <taxon>Planctomycetota</taxon>
        <taxon>Planctomycetia</taxon>
        <taxon>Gemmatales</taxon>
        <taxon>Gemmataceae</taxon>
        <taxon>Gemmata</taxon>
    </lineage>
</organism>
<dbReference type="RefSeq" id="WP_320689889.1">
    <property type="nucleotide sequence ID" value="NZ_JAXBLV010000248.1"/>
</dbReference>
<feature type="chain" id="PRO_5046040521" description="Lipoprotein" evidence="1">
    <location>
        <begin position="20"/>
        <end position="187"/>
    </location>
</feature>
<gene>
    <name evidence="2" type="ORF">R5W23_005360</name>
</gene>
<evidence type="ECO:0000313" key="2">
    <source>
        <dbReference type="EMBL" id="MDY3563744.1"/>
    </source>
</evidence>
<keyword evidence="3" id="KW-1185">Reference proteome</keyword>
<sequence>MKFVRPLLAAAACAMFGCAAEDKPEVTPVSPRKSDTLDPDDIGIGRYVFEAKVPAGKVMVLRRTAERNGRKGGAVLETIEHTNGGQARQVVLVYDRSAFPFADGARDEVRVRGQGGEAIYSDRRCTGKSIRPGRLELEITGDGRKDTVRLTYDCFVEDYATTKKRVPELPVASPGETWSYNMTFGGK</sequence>
<evidence type="ECO:0000313" key="3">
    <source>
        <dbReference type="Proteomes" id="UP001272242"/>
    </source>
</evidence>